<gene>
    <name evidence="2" type="ORF">ODALV1_LOCUS29157</name>
</gene>
<dbReference type="EMBL" id="CAXLJM020000149">
    <property type="protein sequence ID" value="CAL8142805.1"/>
    <property type="molecule type" value="Genomic_DNA"/>
</dbReference>
<name>A0ABP1S2W3_9HEXA</name>
<sequence length="143" mass="15756">MEMERHITINYIFLVIIGFSCISFVQGQNYQEPCFQPDQPCDAIAGLYCSTTGICECQFPWMVFHQVRRLCQVSAGHECDVDSNLVCTDNSSCVSGDDGEKTECVCDEDFEPCAAPVDDLSGTDVAVDARPSVCCVRNSSEEN</sequence>
<dbReference type="PROSITE" id="PS51257">
    <property type="entry name" value="PROKAR_LIPOPROTEIN"/>
    <property type="match status" value="1"/>
</dbReference>
<keyword evidence="1" id="KW-0732">Signal</keyword>
<accession>A0ABP1S2W3</accession>
<dbReference type="Proteomes" id="UP001642540">
    <property type="component" value="Unassembled WGS sequence"/>
</dbReference>
<evidence type="ECO:0008006" key="4">
    <source>
        <dbReference type="Google" id="ProtNLM"/>
    </source>
</evidence>
<evidence type="ECO:0000313" key="2">
    <source>
        <dbReference type="EMBL" id="CAL8142805.1"/>
    </source>
</evidence>
<feature type="chain" id="PRO_5046657319" description="EB domain-containing protein" evidence="1">
    <location>
        <begin position="28"/>
        <end position="143"/>
    </location>
</feature>
<proteinExistence type="predicted"/>
<protein>
    <recommendedName>
        <fullName evidence="4">EB domain-containing protein</fullName>
    </recommendedName>
</protein>
<organism evidence="2 3">
    <name type="scientific">Orchesella dallaii</name>
    <dbReference type="NCBI Taxonomy" id="48710"/>
    <lineage>
        <taxon>Eukaryota</taxon>
        <taxon>Metazoa</taxon>
        <taxon>Ecdysozoa</taxon>
        <taxon>Arthropoda</taxon>
        <taxon>Hexapoda</taxon>
        <taxon>Collembola</taxon>
        <taxon>Entomobryomorpha</taxon>
        <taxon>Entomobryoidea</taxon>
        <taxon>Orchesellidae</taxon>
        <taxon>Orchesellinae</taxon>
        <taxon>Orchesella</taxon>
    </lineage>
</organism>
<reference evidence="2 3" key="1">
    <citation type="submission" date="2024-08" db="EMBL/GenBank/DDBJ databases">
        <authorList>
            <person name="Cucini C."/>
            <person name="Frati F."/>
        </authorList>
    </citation>
    <scope>NUCLEOTIDE SEQUENCE [LARGE SCALE GENOMIC DNA]</scope>
</reference>
<evidence type="ECO:0000313" key="3">
    <source>
        <dbReference type="Proteomes" id="UP001642540"/>
    </source>
</evidence>
<evidence type="ECO:0000256" key="1">
    <source>
        <dbReference type="SAM" id="SignalP"/>
    </source>
</evidence>
<comment type="caution">
    <text evidence="2">The sequence shown here is derived from an EMBL/GenBank/DDBJ whole genome shotgun (WGS) entry which is preliminary data.</text>
</comment>
<feature type="signal peptide" evidence="1">
    <location>
        <begin position="1"/>
        <end position="27"/>
    </location>
</feature>
<keyword evidence="3" id="KW-1185">Reference proteome</keyword>